<feature type="transmembrane region" description="Helical" evidence="8">
    <location>
        <begin position="76"/>
        <end position="101"/>
    </location>
</feature>
<sequence length="237" mass="25107">MSTTETGATVIPIESDSGTATHQARAQAAGKAPADPVPPPIVITTDTAATGATTTPRKSRLPLLLRREKGGWRRGLAVFDFLLRILAFGPTLAAAIATGTSDETLSFFTQFFQFHANYADFPAFTFFVVGNTVAAGYLVLSLPFSAVTVVRPKATGLRLLLLIFDTVILALLTAAASSAAAIVYLAHNGNAKANWIAICMQFNGFCERTSGAVVGSFIAVLIFMLLIVMSALSIRHR</sequence>
<feature type="transmembrane region" description="Helical" evidence="8">
    <location>
        <begin position="159"/>
        <end position="186"/>
    </location>
</feature>
<evidence type="ECO:0000256" key="1">
    <source>
        <dbReference type="ARBA" id="ARBA00004651"/>
    </source>
</evidence>
<keyword evidence="12" id="KW-1185">Reference proteome</keyword>
<dbReference type="PANTHER" id="PTHR36488">
    <property type="entry name" value="CASP-LIKE PROTEIN 1U1"/>
    <property type="match status" value="1"/>
</dbReference>
<evidence type="ECO:0000256" key="3">
    <source>
        <dbReference type="ARBA" id="ARBA00011489"/>
    </source>
</evidence>
<gene>
    <name evidence="11" type="ORF">LUZ63_012578</name>
</gene>
<evidence type="ECO:0000313" key="12">
    <source>
        <dbReference type="Proteomes" id="UP001151287"/>
    </source>
</evidence>
<evidence type="ECO:0000256" key="6">
    <source>
        <dbReference type="ARBA" id="ARBA00022989"/>
    </source>
</evidence>
<evidence type="ECO:0000256" key="5">
    <source>
        <dbReference type="ARBA" id="ARBA00022692"/>
    </source>
</evidence>
<organism evidence="11 12">
    <name type="scientific">Rhynchospora breviuscula</name>
    <dbReference type="NCBI Taxonomy" id="2022672"/>
    <lineage>
        <taxon>Eukaryota</taxon>
        <taxon>Viridiplantae</taxon>
        <taxon>Streptophyta</taxon>
        <taxon>Embryophyta</taxon>
        <taxon>Tracheophyta</taxon>
        <taxon>Spermatophyta</taxon>
        <taxon>Magnoliopsida</taxon>
        <taxon>Liliopsida</taxon>
        <taxon>Poales</taxon>
        <taxon>Cyperaceae</taxon>
        <taxon>Cyperoideae</taxon>
        <taxon>Rhynchosporeae</taxon>
        <taxon>Rhynchospora</taxon>
    </lineage>
</organism>
<evidence type="ECO:0000259" key="10">
    <source>
        <dbReference type="Pfam" id="PF04535"/>
    </source>
</evidence>
<dbReference type="Proteomes" id="UP001151287">
    <property type="component" value="Unassembled WGS sequence"/>
</dbReference>
<feature type="transmembrane region" description="Helical" evidence="8">
    <location>
        <begin position="121"/>
        <end position="147"/>
    </location>
</feature>
<comment type="similarity">
    <text evidence="2 8">Belongs to the Casparian strip membrane proteins (CASP) family.</text>
</comment>
<dbReference type="InterPro" id="IPR044173">
    <property type="entry name" value="CASPL"/>
</dbReference>
<comment type="subunit">
    <text evidence="3 8">Homodimer and heterodimers.</text>
</comment>
<dbReference type="AlphaFoldDB" id="A0A9Q0HS41"/>
<evidence type="ECO:0000256" key="2">
    <source>
        <dbReference type="ARBA" id="ARBA00007651"/>
    </source>
</evidence>
<dbReference type="PANTHER" id="PTHR36488:SF11">
    <property type="entry name" value="CASP-LIKE PROTEIN"/>
    <property type="match status" value="1"/>
</dbReference>
<evidence type="ECO:0000313" key="11">
    <source>
        <dbReference type="EMBL" id="KAJ1695880.1"/>
    </source>
</evidence>
<dbReference type="OrthoDB" id="753675at2759"/>
<comment type="subcellular location">
    <subcellularLocation>
        <location evidence="1 8">Cell membrane</location>
        <topology evidence="1 8">Multi-pass membrane protein</topology>
    </subcellularLocation>
</comment>
<evidence type="ECO:0000256" key="4">
    <source>
        <dbReference type="ARBA" id="ARBA00022475"/>
    </source>
</evidence>
<keyword evidence="6 8" id="KW-1133">Transmembrane helix</keyword>
<protein>
    <recommendedName>
        <fullName evidence="8">CASP-like protein</fullName>
    </recommendedName>
</protein>
<evidence type="ECO:0000256" key="7">
    <source>
        <dbReference type="ARBA" id="ARBA00023136"/>
    </source>
</evidence>
<accession>A0A9Q0HS41</accession>
<feature type="transmembrane region" description="Helical" evidence="8">
    <location>
        <begin position="212"/>
        <end position="234"/>
    </location>
</feature>
<name>A0A9Q0HS41_9POAL</name>
<feature type="domain" description="Casparian strip membrane protein" evidence="10">
    <location>
        <begin position="74"/>
        <end position="221"/>
    </location>
</feature>
<reference evidence="11" key="1">
    <citation type="journal article" date="2022" name="Cell">
        <title>Repeat-based holocentromeres influence genome architecture and karyotype evolution.</title>
        <authorList>
            <person name="Hofstatter P.G."/>
            <person name="Thangavel G."/>
            <person name="Lux T."/>
            <person name="Neumann P."/>
            <person name="Vondrak T."/>
            <person name="Novak P."/>
            <person name="Zhang M."/>
            <person name="Costa L."/>
            <person name="Castellani M."/>
            <person name="Scott A."/>
            <person name="Toegelov H."/>
            <person name="Fuchs J."/>
            <person name="Mata-Sucre Y."/>
            <person name="Dias Y."/>
            <person name="Vanzela A.L.L."/>
            <person name="Huettel B."/>
            <person name="Almeida C.C.S."/>
            <person name="Simkova H."/>
            <person name="Souza G."/>
            <person name="Pedrosa-Harand A."/>
            <person name="Macas J."/>
            <person name="Mayer K.F.X."/>
            <person name="Houben A."/>
            <person name="Marques A."/>
        </authorList>
    </citation>
    <scope>NUCLEOTIDE SEQUENCE</scope>
    <source>
        <strain evidence="11">RhyBre1mFocal</strain>
    </source>
</reference>
<evidence type="ECO:0000256" key="9">
    <source>
        <dbReference type="SAM" id="MobiDB-lite"/>
    </source>
</evidence>
<dbReference type="InterPro" id="IPR006702">
    <property type="entry name" value="CASP_dom"/>
</dbReference>
<dbReference type="Pfam" id="PF04535">
    <property type="entry name" value="CASP_dom"/>
    <property type="match status" value="1"/>
</dbReference>
<dbReference type="NCBIfam" id="TIGR01569">
    <property type="entry name" value="A_tha_TIGR01569"/>
    <property type="match status" value="1"/>
</dbReference>
<keyword evidence="5 8" id="KW-0812">Transmembrane</keyword>
<comment type="caution">
    <text evidence="11">The sequence shown here is derived from an EMBL/GenBank/DDBJ whole genome shotgun (WGS) entry which is preliminary data.</text>
</comment>
<dbReference type="InterPro" id="IPR006459">
    <property type="entry name" value="CASP/CASPL"/>
</dbReference>
<feature type="compositionally biased region" description="Low complexity" evidence="9">
    <location>
        <begin position="42"/>
        <end position="54"/>
    </location>
</feature>
<keyword evidence="4 8" id="KW-1003">Cell membrane</keyword>
<keyword evidence="7 8" id="KW-0472">Membrane</keyword>
<feature type="region of interest" description="Disordered" evidence="9">
    <location>
        <begin position="1"/>
        <end position="54"/>
    </location>
</feature>
<dbReference type="GO" id="GO:0005886">
    <property type="term" value="C:plasma membrane"/>
    <property type="evidence" value="ECO:0007669"/>
    <property type="project" value="UniProtKB-SubCell"/>
</dbReference>
<dbReference type="EMBL" id="JAMQYH010000003">
    <property type="protein sequence ID" value="KAJ1695880.1"/>
    <property type="molecule type" value="Genomic_DNA"/>
</dbReference>
<proteinExistence type="inferred from homology"/>
<feature type="compositionally biased region" description="Low complexity" evidence="9">
    <location>
        <begin position="18"/>
        <end position="34"/>
    </location>
</feature>
<evidence type="ECO:0000256" key="8">
    <source>
        <dbReference type="RuleBase" id="RU361233"/>
    </source>
</evidence>